<dbReference type="RefSeq" id="XP_066006813.1">
    <property type="nucleotide sequence ID" value="XM_066153868.1"/>
</dbReference>
<keyword evidence="2" id="KW-1185">Reference proteome</keyword>
<accession>A0A7J6ID97</accession>
<dbReference type="EMBL" id="ANPB02000011">
    <property type="protein sequence ID" value="KAF4473991.1"/>
    <property type="molecule type" value="Genomic_DNA"/>
</dbReference>
<organism evidence="1 2">
    <name type="scientific">Colletotrichum fructicola (strain Nara gc5)</name>
    <name type="common">Anthracnose fungus</name>
    <name type="synonym">Colletotrichum gloeosporioides (strain Nara gc5)</name>
    <dbReference type="NCBI Taxonomy" id="1213859"/>
    <lineage>
        <taxon>Eukaryota</taxon>
        <taxon>Fungi</taxon>
        <taxon>Dikarya</taxon>
        <taxon>Ascomycota</taxon>
        <taxon>Pezizomycotina</taxon>
        <taxon>Sordariomycetes</taxon>
        <taxon>Hypocreomycetidae</taxon>
        <taxon>Glomerellales</taxon>
        <taxon>Glomerellaceae</taxon>
        <taxon>Colletotrichum</taxon>
        <taxon>Colletotrichum gloeosporioides species complex</taxon>
    </lineage>
</organism>
<reference evidence="1 2" key="1">
    <citation type="submission" date="2012-08" db="EMBL/GenBank/DDBJ databases">
        <authorList>
            <person name="Gan P.H.P."/>
            <person name="Ikeda K."/>
            <person name="Irieda H."/>
            <person name="Narusaka M."/>
            <person name="O'Connell R.J."/>
            <person name="Narusaka Y."/>
            <person name="Takano Y."/>
            <person name="Kubo Y."/>
            <person name="Shirasu K."/>
        </authorList>
    </citation>
    <scope>NUCLEOTIDE SEQUENCE [LARGE SCALE GENOMIC DNA]</scope>
    <source>
        <strain evidence="1 2">Nara gc5</strain>
    </source>
</reference>
<name>A0A7J6ID97_COLFN</name>
<dbReference type="InParanoid" id="A0A7J6ID97"/>
<reference evidence="1 2" key="2">
    <citation type="submission" date="2020-04" db="EMBL/GenBank/DDBJ databases">
        <title>Genome sequencing and assembly of multiple isolates from the Colletotrichum gloeosporioides species complex.</title>
        <authorList>
            <person name="Gan P."/>
            <person name="Shirasu K."/>
        </authorList>
    </citation>
    <scope>NUCLEOTIDE SEQUENCE [LARGE SCALE GENOMIC DNA]</scope>
    <source>
        <strain evidence="1 2">Nara gc5</strain>
    </source>
</reference>
<dbReference type="Proteomes" id="UP000011096">
    <property type="component" value="Unassembled WGS sequence"/>
</dbReference>
<sequence>MSAHWCPDILFIWDDGVCDSLSYVRFRPGSYFSRTNTPRPNAWIAKAIQPSSISYASPVFSTLDLLFLYSSALGELCRRLDIDAREDHEGPLRPRHAYVTWLTNDNKSIVIPPSSNLTDRASKDMSPASSSLLLSLQPCHAVAQPRAPIFIEPVLY</sequence>
<protein>
    <submittedName>
        <fullName evidence="1">Uncharacterized protein</fullName>
    </submittedName>
</protein>
<comment type="caution">
    <text evidence="1">The sequence shown here is derived from an EMBL/GenBank/DDBJ whole genome shotgun (WGS) entry which is preliminary data.</text>
</comment>
<gene>
    <name evidence="1" type="ORF">CGGC5_v017261</name>
</gene>
<proteinExistence type="predicted"/>
<dbReference type="GeneID" id="90980765"/>
<dbReference type="AlphaFoldDB" id="A0A7J6ID97"/>
<evidence type="ECO:0000313" key="1">
    <source>
        <dbReference type="EMBL" id="KAF4473991.1"/>
    </source>
</evidence>
<evidence type="ECO:0000313" key="2">
    <source>
        <dbReference type="Proteomes" id="UP000011096"/>
    </source>
</evidence>